<evidence type="ECO:0000313" key="2">
    <source>
        <dbReference type="EMBL" id="PVH32032.1"/>
    </source>
</evidence>
<feature type="compositionally biased region" description="Basic and acidic residues" evidence="1">
    <location>
        <begin position="56"/>
        <end position="66"/>
    </location>
</feature>
<evidence type="ECO:0000256" key="1">
    <source>
        <dbReference type="SAM" id="MobiDB-lite"/>
    </source>
</evidence>
<proteinExistence type="predicted"/>
<sequence>MISITPPRRDSPLFFPATATVMRKVEEKLARAPPPSKAVAREQEFARAPPLSMGAARERSSQERCHRGGVAPSLAMENPWQDRSICLRWWGQPSDLVVQARAIAVSEQPPLAGSIYFSPAASHRPTTHRKLDLLGSAGARFLVLVVL</sequence>
<dbReference type="AlphaFoldDB" id="A0A2T8I306"/>
<feature type="region of interest" description="Disordered" evidence="1">
    <location>
        <begin position="32"/>
        <end position="70"/>
    </location>
</feature>
<name>A0A2T8I306_9POAL</name>
<protein>
    <submittedName>
        <fullName evidence="2">Uncharacterized protein</fullName>
    </submittedName>
</protein>
<reference evidence="2" key="1">
    <citation type="submission" date="2018-04" db="EMBL/GenBank/DDBJ databases">
        <title>WGS assembly of Panicum hallii.</title>
        <authorList>
            <person name="Lovell J."/>
            <person name="Jenkins J."/>
            <person name="Lowry D."/>
            <person name="Mamidi S."/>
            <person name="Sreedasyam A."/>
            <person name="Weng X."/>
            <person name="Barry K."/>
            <person name="Bonette J."/>
            <person name="Campitelli B."/>
            <person name="Daum C."/>
            <person name="Gordon S."/>
            <person name="Gould B."/>
            <person name="Lipzen A."/>
            <person name="Macqueen A."/>
            <person name="Palacio-Mejia J."/>
            <person name="Plott C."/>
            <person name="Shakirov E."/>
            <person name="Shu S."/>
            <person name="Yoshinaga Y."/>
            <person name="Zane M."/>
            <person name="Rokhsar D."/>
            <person name="Grimwood J."/>
            <person name="Schmutz J."/>
            <person name="Juenger T."/>
        </authorList>
    </citation>
    <scope>NUCLEOTIDE SEQUENCE [LARGE SCALE GENOMIC DNA]</scope>
    <source>
        <strain evidence="2">FIL2</strain>
    </source>
</reference>
<gene>
    <name evidence="2" type="ORF">PAHAL_9G297000</name>
</gene>
<dbReference type="Gramene" id="PVH32032">
    <property type="protein sequence ID" value="PVH32032"/>
    <property type="gene ID" value="PAHAL_9G297000"/>
</dbReference>
<dbReference type="Proteomes" id="UP000243499">
    <property type="component" value="Chromosome 9"/>
</dbReference>
<dbReference type="EMBL" id="CM008054">
    <property type="protein sequence ID" value="PVH32032.1"/>
    <property type="molecule type" value="Genomic_DNA"/>
</dbReference>
<accession>A0A2T8I306</accession>
<organism evidence="2">
    <name type="scientific">Panicum hallii</name>
    <dbReference type="NCBI Taxonomy" id="206008"/>
    <lineage>
        <taxon>Eukaryota</taxon>
        <taxon>Viridiplantae</taxon>
        <taxon>Streptophyta</taxon>
        <taxon>Embryophyta</taxon>
        <taxon>Tracheophyta</taxon>
        <taxon>Spermatophyta</taxon>
        <taxon>Magnoliopsida</taxon>
        <taxon>Liliopsida</taxon>
        <taxon>Poales</taxon>
        <taxon>Poaceae</taxon>
        <taxon>PACMAD clade</taxon>
        <taxon>Panicoideae</taxon>
        <taxon>Panicodae</taxon>
        <taxon>Paniceae</taxon>
        <taxon>Panicinae</taxon>
        <taxon>Panicum</taxon>
        <taxon>Panicum sect. Panicum</taxon>
    </lineage>
</organism>